<sequence>MRRYAPDVYGLPGAAYFKSPIGEVIRDILAQHYKANSRPVAFLDESFETGAFDTFYVVAVAVVNVDDLTESREALREFYGGDALHAAPMFARREVATLRQATTLVASQSDGLDIVVCAPIADGDSRDVARARCLGVAAAKVHKDFGTQLFVLDSLSTPTENKLDQRTFSDLRRKTVNGLHRDTVAHHCRPSSELLLGLPDVLAWSYRQEHVRDDRSWFDPMREFTDITIL</sequence>
<comment type="caution">
    <text evidence="1">The sequence shown here is derived from an EMBL/GenBank/DDBJ whole genome shotgun (WGS) entry which is preliminary data.</text>
</comment>
<name>A0A4V3IQH0_9MICO</name>
<dbReference type="EMBL" id="SOHE01000091">
    <property type="protein sequence ID" value="TFD44810.1"/>
    <property type="molecule type" value="Genomic_DNA"/>
</dbReference>
<organism evidence="1 2">
    <name type="scientific">Cryobacterium frigoriphilum</name>
    <dbReference type="NCBI Taxonomy" id="1259150"/>
    <lineage>
        <taxon>Bacteria</taxon>
        <taxon>Bacillati</taxon>
        <taxon>Actinomycetota</taxon>
        <taxon>Actinomycetes</taxon>
        <taxon>Micrococcales</taxon>
        <taxon>Microbacteriaceae</taxon>
        <taxon>Cryobacterium</taxon>
    </lineage>
</organism>
<evidence type="ECO:0000313" key="2">
    <source>
        <dbReference type="Proteomes" id="UP000297447"/>
    </source>
</evidence>
<evidence type="ECO:0008006" key="3">
    <source>
        <dbReference type="Google" id="ProtNLM"/>
    </source>
</evidence>
<gene>
    <name evidence="1" type="ORF">E3T55_19805</name>
</gene>
<keyword evidence="2" id="KW-1185">Reference proteome</keyword>
<reference evidence="1 2" key="1">
    <citation type="submission" date="2019-03" db="EMBL/GenBank/DDBJ databases">
        <title>Genomics of glacier-inhabiting Cryobacterium strains.</title>
        <authorList>
            <person name="Liu Q."/>
            <person name="Xin Y.-H."/>
        </authorList>
    </citation>
    <scope>NUCLEOTIDE SEQUENCE [LARGE SCALE GENOMIC DNA]</scope>
    <source>
        <strain evidence="1 2">Hh14</strain>
    </source>
</reference>
<dbReference type="OrthoDB" id="4546241at2"/>
<dbReference type="AlphaFoldDB" id="A0A4V3IQH0"/>
<proteinExistence type="predicted"/>
<dbReference type="RefSeq" id="WP_134521320.1">
    <property type="nucleotide sequence ID" value="NZ_SOHE01000091.1"/>
</dbReference>
<evidence type="ECO:0000313" key="1">
    <source>
        <dbReference type="EMBL" id="TFD44810.1"/>
    </source>
</evidence>
<accession>A0A4V3IQH0</accession>
<dbReference type="Proteomes" id="UP000297447">
    <property type="component" value="Unassembled WGS sequence"/>
</dbReference>
<protein>
    <recommendedName>
        <fullName evidence="3">DUF3800 domain-containing protein</fullName>
    </recommendedName>
</protein>